<dbReference type="RefSeq" id="WP_378266330.1">
    <property type="nucleotide sequence ID" value="NZ_JBHUKR010000007.1"/>
</dbReference>
<sequence length="575" mass="60349">MSRESGQDRSQKTVAELLALHGGNVDGTRRRRRRAADDEDEQGGNVSDMSSHRRGGGGGGSDSQAIIDRVRGDGPPTPPPPTRREGGRRALPEPEAQPPAQSLPRRRPDAGPRHGADPVPPRSPAAPPQESGAYPRPAALPPQERSRSPHDSGYHSRPAPPSEPGTPGWPGGGRESGNFPRPNGAPKHDSGALPRSPQPPAPAPESGAFPRPNGAPPRESGTFPRPPQPAPESGAFPRPPAPESGAFPRPNGTPPKESGAFPVAGNASPAAPTRRARPVEPPMRRPPQESSGMPLPEPPAPDELPRRGPDTRAQLPPRRLTPRAPGPPAPPGAMGLDGAPEEAPPEPNGMASGAFPAPPLRRRAAPPRQGEPHTEQFRPIDAHPSGTAFEPAPDAPPAGLSDWRRPGPPRGRDAEATEVGVMPVVPVEDADPGEAMEATGFHDPFADDDEGDEFEAFADPEAEQLDDYDYDAEADADEPEDDEEPLEASPAKQWLSMAAQLALGVVGGAGVWLGFNWLWGKIPAAALVAAVVVIAGLVWIVRKIRRADDIQTTVLAVLVGLVVTVSPAALLLLSR</sequence>
<protein>
    <submittedName>
        <fullName evidence="3">Uncharacterized protein</fullName>
    </submittedName>
</protein>
<evidence type="ECO:0000313" key="4">
    <source>
        <dbReference type="Proteomes" id="UP001597417"/>
    </source>
</evidence>
<accession>A0ABW5FV97</accession>
<keyword evidence="4" id="KW-1185">Reference proteome</keyword>
<keyword evidence="2" id="KW-0472">Membrane</keyword>
<dbReference type="Proteomes" id="UP001597417">
    <property type="component" value="Unassembled WGS sequence"/>
</dbReference>
<feature type="compositionally biased region" description="Basic and acidic residues" evidence="1">
    <location>
        <begin position="106"/>
        <end position="116"/>
    </location>
</feature>
<evidence type="ECO:0000313" key="3">
    <source>
        <dbReference type="EMBL" id="MFD2418392.1"/>
    </source>
</evidence>
<dbReference type="EMBL" id="JBHUKR010000007">
    <property type="protein sequence ID" value="MFD2418392.1"/>
    <property type="molecule type" value="Genomic_DNA"/>
</dbReference>
<name>A0ABW5FV97_9PSEU</name>
<keyword evidence="2" id="KW-0812">Transmembrane</keyword>
<feature type="compositionally biased region" description="Basic and acidic residues" evidence="1">
    <location>
        <begin position="370"/>
        <end position="381"/>
    </location>
</feature>
<feature type="compositionally biased region" description="Pro residues" evidence="1">
    <location>
        <begin position="118"/>
        <end position="127"/>
    </location>
</feature>
<proteinExistence type="predicted"/>
<feature type="compositionally biased region" description="Basic and acidic residues" evidence="1">
    <location>
        <begin position="402"/>
        <end position="415"/>
    </location>
</feature>
<feature type="transmembrane region" description="Helical" evidence="2">
    <location>
        <begin position="553"/>
        <end position="573"/>
    </location>
</feature>
<reference evidence="4" key="1">
    <citation type="journal article" date="2019" name="Int. J. Syst. Evol. Microbiol.">
        <title>The Global Catalogue of Microorganisms (GCM) 10K type strain sequencing project: providing services to taxonomists for standard genome sequencing and annotation.</title>
        <authorList>
            <consortium name="The Broad Institute Genomics Platform"/>
            <consortium name="The Broad Institute Genome Sequencing Center for Infectious Disease"/>
            <person name="Wu L."/>
            <person name="Ma J."/>
        </authorList>
    </citation>
    <scope>NUCLEOTIDE SEQUENCE [LARGE SCALE GENOMIC DNA]</scope>
    <source>
        <strain evidence="4">CGMCC 4.7645</strain>
    </source>
</reference>
<organism evidence="3 4">
    <name type="scientific">Amycolatopsis pigmentata</name>
    <dbReference type="NCBI Taxonomy" id="450801"/>
    <lineage>
        <taxon>Bacteria</taxon>
        <taxon>Bacillati</taxon>
        <taxon>Actinomycetota</taxon>
        <taxon>Actinomycetes</taxon>
        <taxon>Pseudonocardiales</taxon>
        <taxon>Pseudonocardiaceae</taxon>
        <taxon>Amycolatopsis</taxon>
    </lineage>
</organism>
<keyword evidence="2" id="KW-1133">Transmembrane helix</keyword>
<evidence type="ECO:0000256" key="2">
    <source>
        <dbReference type="SAM" id="Phobius"/>
    </source>
</evidence>
<gene>
    <name evidence="3" type="ORF">ACFSXZ_18885</name>
</gene>
<feature type="compositionally biased region" description="Basic and acidic residues" evidence="1">
    <location>
        <begin position="82"/>
        <end position="92"/>
    </location>
</feature>
<feature type="compositionally biased region" description="Basic and acidic residues" evidence="1">
    <location>
        <begin position="144"/>
        <end position="154"/>
    </location>
</feature>
<comment type="caution">
    <text evidence="3">The sequence shown here is derived from an EMBL/GenBank/DDBJ whole genome shotgun (WGS) entry which is preliminary data.</text>
</comment>
<feature type="region of interest" description="Disordered" evidence="1">
    <location>
        <begin position="1"/>
        <end position="425"/>
    </location>
</feature>
<feature type="compositionally biased region" description="Basic and acidic residues" evidence="1">
    <location>
        <begin position="1"/>
        <end position="11"/>
    </location>
</feature>
<evidence type="ECO:0000256" key="1">
    <source>
        <dbReference type="SAM" id="MobiDB-lite"/>
    </source>
</evidence>
<feature type="transmembrane region" description="Helical" evidence="2">
    <location>
        <begin position="521"/>
        <end position="541"/>
    </location>
</feature>